<dbReference type="RefSeq" id="WP_116824292.1">
    <property type="nucleotide sequence ID" value="NZ_JAEMEF010000005.1"/>
</dbReference>
<dbReference type="EMBL" id="JAEMEF010000005">
    <property type="protein sequence ID" value="MBL7559610.1"/>
    <property type="molecule type" value="Genomic_DNA"/>
</dbReference>
<keyword evidence="2" id="KW-1185">Reference proteome</keyword>
<dbReference type="Proteomes" id="UP000605013">
    <property type="component" value="Unassembled WGS sequence"/>
</dbReference>
<sequence length="189" mass="21346">MKTLSVLLLYLTTTIMISQTKTNLPYFELPEASKNFTAGTVAARQIDALGFRFYHATDGLTQQDLEFKPDDDAKTSSETIKHIYELSKIVLNSTLKQDNIKSQTVLDFKQLRTQTLLNLKQAADILRSSDDISQYVIIFGDNTIPFWNNINGPISDSIWHCGQIASFRRMSGNPINPKLNHFTGTVKKD</sequence>
<evidence type="ECO:0000313" key="2">
    <source>
        <dbReference type="Proteomes" id="UP000605013"/>
    </source>
</evidence>
<dbReference type="Gene3D" id="1.20.120.450">
    <property type="entry name" value="dinb family like domain"/>
    <property type="match status" value="1"/>
</dbReference>
<name>A0ABS1WKG0_9FLAO</name>
<organism evidence="1 2">
    <name type="scientific">Olleya sediminilitoris</name>
    <dbReference type="NCBI Taxonomy" id="2795739"/>
    <lineage>
        <taxon>Bacteria</taxon>
        <taxon>Pseudomonadati</taxon>
        <taxon>Bacteroidota</taxon>
        <taxon>Flavobacteriia</taxon>
        <taxon>Flavobacteriales</taxon>
        <taxon>Flavobacteriaceae</taxon>
    </lineage>
</organism>
<evidence type="ECO:0000313" key="1">
    <source>
        <dbReference type="EMBL" id="MBL7559610.1"/>
    </source>
</evidence>
<accession>A0ABS1WKG0</accession>
<evidence type="ECO:0008006" key="3">
    <source>
        <dbReference type="Google" id="ProtNLM"/>
    </source>
</evidence>
<reference evidence="1 2" key="1">
    <citation type="submission" date="2020-12" db="EMBL/GenBank/DDBJ databases">
        <title>Olleya sediminilitoris sp. nov., isolated from a tidal flat.</title>
        <authorList>
            <person name="Park S."/>
            <person name="Yoon J.-H."/>
        </authorList>
    </citation>
    <scope>NUCLEOTIDE SEQUENCE [LARGE SCALE GENOMIC DNA]</scope>
    <source>
        <strain evidence="1 2">YSTF-M6</strain>
    </source>
</reference>
<comment type="caution">
    <text evidence="1">The sequence shown here is derived from an EMBL/GenBank/DDBJ whole genome shotgun (WGS) entry which is preliminary data.</text>
</comment>
<gene>
    <name evidence="1" type="ORF">JAO71_07325</name>
</gene>
<protein>
    <recommendedName>
        <fullName evidence="3">DinB family protein</fullName>
    </recommendedName>
</protein>
<proteinExistence type="predicted"/>
<dbReference type="InterPro" id="IPR034660">
    <property type="entry name" value="DinB/YfiT-like"/>
</dbReference>
<dbReference type="SUPFAM" id="SSF109854">
    <property type="entry name" value="DinB/YfiT-like putative metalloenzymes"/>
    <property type="match status" value="1"/>
</dbReference>